<evidence type="ECO:0000313" key="2">
    <source>
        <dbReference type="Proteomes" id="UP000288805"/>
    </source>
</evidence>
<reference evidence="1 2" key="1">
    <citation type="journal article" date="2018" name="PLoS Genet.">
        <title>Population sequencing reveals clonal diversity and ancestral inbreeding in the grapevine cultivar Chardonnay.</title>
        <authorList>
            <person name="Roach M.J."/>
            <person name="Johnson D.L."/>
            <person name="Bohlmann J."/>
            <person name="van Vuuren H.J."/>
            <person name="Jones S.J."/>
            <person name="Pretorius I.S."/>
            <person name="Schmidt S.A."/>
            <person name="Borneman A.R."/>
        </authorList>
    </citation>
    <scope>NUCLEOTIDE SEQUENCE [LARGE SCALE GENOMIC DNA]</scope>
    <source>
        <strain evidence="2">cv. Chardonnay</strain>
        <tissue evidence="1">Leaf</tissue>
    </source>
</reference>
<name>A0A438I045_VITVI</name>
<dbReference type="AlphaFoldDB" id="A0A438I045"/>
<comment type="caution">
    <text evidence="1">The sequence shown here is derived from an EMBL/GenBank/DDBJ whole genome shotgun (WGS) entry which is preliminary data.</text>
</comment>
<sequence>MDSQVSEGGAVSWQSRLQKCVALSTIEVEYIAFTKASKELLWMKKFLQELGLQ</sequence>
<evidence type="ECO:0000313" key="1">
    <source>
        <dbReference type="EMBL" id="RVW90052.1"/>
    </source>
</evidence>
<dbReference type="CDD" id="cd09272">
    <property type="entry name" value="RNase_HI_RT_Ty1"/>
    <property type="match status" value="1"/>
</dbReference>
<dbReference type="EMBL" id="QGNW01000158">
    <property type="protein sequence ID" value="RVW90052.1"/>
    <property type="molecule type" value="Genomic_DNA"/>
</dbReference>
<accession>A0A438I045</accession>
<dbReference type="Proteomes" id="UP000288805">
    <property type="component" value="Unassembled WGS sequence"/>
</dbReference>
<gene>
    <name evidence="1" type="primary">POLX_653</name>
    <name evidence="1" type="ORF">CK203_035911</name>
</gene>
<organism evidence="1 2">
    <name type="scientific">Vitis vinifera</name>
    <name type="common">Grape</name>
    <dbReference type="NCBI Taxonomy" id="29760"/>
    <lineage>
        <taxon>Eukaryota</taxon>
        <taxon>Viridiplantae</taxon>
        <taxon>Streptophyta</taxon>
        <taxon>Embryophyta</taxon>
        <taxon>Tracheophyta</taxon>
        <taxon>Spermatophyta</taxon>
        <taxon>Magnoliopsida</taxon>
        <taxon>eudicotyledons</taxon>
        <taxon>Gunneridae</taxon>
        <taxon>Pentapetalae</taxon>
        <taxon>rosids</taxon>
        <taxon>Vitales</taxon>
        <taxon>Vitaceae</taxon>
        <taxon>Viteae</taxon>
        <taxon>Vitis</taxon>
    </lineage>
</organism>
<proteinExistence type="predicted"/>
<protein>
    <submittedName>
        <fullName evidence="1">Retrovirus-related Pol polyprotein from transposon TNT 1-94</fullName>
    </submittedName>
</protein>